<dbReference type="Proteomes" id="UP000824782">
    <property type="component" value="Unassembled WGS sequence"/>
</dbReference>
<protein>
    <submittedName>
        <fullName evidence="2">Uncharacterized protein</fullName>
    </submittedName>
</protein>
<accession>A0AAV6YW33</accession>
<sequence length="88" mass="10430">MSCKAITGLVAETQWLHHSCSHVNRNQQVAPERLHWNSKKGYRQGMLLLIFYPIIYFIPMPEIKTSKVCWTPLCMKCFKKHLWHIEGF</sequence>
<keyword evidence="1" id="KW-1133">Transmembrane helix</keyword>
<dbReference type="EMBL" id="WNYA01015799">
    <property type="protein sequence ID" value="KAG8539180.1"/>
    <property type="molecule type" value="Genomic_DNA"/>
</dbReference>
<reference evidence="2" key="1">
    <citation type="thesis" date="2020" institute="ProQuest LLC" country="789 East Eisenhower Parkway, Ann Arbor, MI, USA">
        <title>Comparative Genomics and Chromosome Evolution.</title>
        <authorList>
            <person name="Mudd A.B."/>
        </authorList>
    </citation>
    <scope>NUCLEOTIDE SEQUENCE</scope>
    <source>
        <strain evidence="2">237g6f4</strain>
        <tissue evidence="2">Blood</tissue>
    </source>
</reference>
<keyword evidence="1" id="KW-0812">Transmembrane</keyword>
<feature type="transmembrane region" description="Helical" evidence="1">
    <location>
        <begin position="41"/>
        <end position="58"/>
    </location>
</feature>
<name>A0AAV6YW33_ENGPU</name>
<evidence type="ECO:0000256" key="1">
    <source>
        <dbReference type="SAM" id="Phobius"/>
    </source>
</evidence>
<gene>
    <name evidence="2" type="ORF">GDO81_021269</name>
</gene>
<proteinExistence type="predicted"/>
<comment type="caution">
    <text evidence="2">The sequence shown here is derived from an EMBL/GenBank/DDBJ whole genome shotgun (WGS) entry which is preliminary data.</text>
</comment>
<evidence type="ECO:0000313" key="3">
    <source>
        <dbReference type="Proteomes" id="UP000824782"/>
    </source>
</evidence>
<keyword evidence="3" id="KW-1185">Reference proteome</keyword>
<evidence type="ECO:0000313" key="2">
    <source>
        <dbReference type="EMBL" id="KAG8539180.1"/>
    </source>
</evidence>
<dbReference type="AlphaFoldDB" id="A0AAV6YW33"/>
<organism evidence="2 3">
    <name type="scientific">Engystomops pustulosus</name>
    <name type="common">Tungara frog</name>
    <name type="synonym">Physalaemus pustulosus</name>
    <dbReference type="NCBI Taxonomy" id="76066"/>
    <lineage>
        <taxon>Eukaryota</taxon>
        <taxon>Metazoa</taxon>
        <taxon>Chordata</taxon>
        <taxon>Craniata</taxon>
        <taxon>Vertebrata</taxon>
        <taxon>Euteleostomi</taxon>
        <taxon>Amphibia</taxon>
        <taxon>Batrachia</taxon>
        <taxon>Anura</taxon>
        <taxon>Neobatrachia</taxon>
        <taxon>Hyloidea</taxon>
        <taxon>Leptodactylidae</taxon>
        <taxon>Leiuperinae</taxon>
        <taxon>Engystomops</taxon>
    </lineage>
</organism>
<keyword evidence="1" id="KW-0472">Membrane</keyword>